<sequence>MSQRRTAHDDVRAAVEAYVSAVSAADPKAVRAAFRADAHMWGYLGEQFVSAPIEAFSEVVAADEDAPRWSRDYTYSIRAVEVSGDVAVAVLDEYGYQGHDFTNHFSLVRRDGTWLIASKTFFRRDPERSDTAGAAGAGAESGDQDG</sequence>
<dbReference type="RefSeq" id="WP_176165727.1">
    <property type="nucleotide sequence ID" value="NZ_CP054929.1"/>
</dbReference>
<dbReference type="Gene3D" id="3.10.450.50">
    <property type="match status" value="1"/>
</dbReference>
<dbReference type="InterPro" id="IPR032710">
    <property type="entry name" value="NTF2-like_dom_sf"/>
</dbReference>
<dbReference type="EMBL" id="CP054929">
    <property type="protein sequence ID" value="QKW54023.1"/>
    <property type="molecule type" value="Genomic_DNA"/>
</dbReference>
<keyword evidence="3" id="KW-1185">Reference proteome</keyword>
<gene>
    <name evidence="2" type="ORF">HUT08_35670</name>
</gene>
<reference evidence="2 3" key="1">
    <citation type="submission" date="2020-06" db="EMBL/GenBank/DDBJ databases">
        <title>Genome mining for natural products.</title>
        <authorList>
            <person name="Zhang B."/>
            <person name="Shi J."/>
            <person name="Ge H."/>
        </authorList>
    </citation>
    <scope>NUCLEOTIDE SEQUENCE [LARGE SCALE GENOMIC DNA]</scope>
    <source>
        <strain evidence="2 3">NA00687</strain>
    </source>
</reference>
<dbReference type="SUPFAM" id="SSF54427">
    <property type="entry name" value="NTF2-like"/>
    <property type="match status" value="1"/>
</dbReference>
<dbReference type="CDD" id="cd00531">
    <property type="entry name" value="NTF2_like"/>
    <property type="match status" value="1"/>
</dbReference>
<accession>A0A7H8NHM7</accession>
<dbReference type="Proteomes" id="UP000509303">
    <property type="component" value="Chromosome"/>
</dbReference>
<dbReference type="AlphaFoldDB" id="A0A7H8NHM7"/>
<proteinExistence type="predicted"/>
<evidence type="ECO:0000313" key="3">
    <source>
        <dbReference type="Proteomes" id="UP000509303"/>
    </source>
</evidence>
<protein>
    <submittedName>
        <fullName evidence="2">Nuclear transport factor 2 family protein</fullName>
    </submittedName>
</protein>
<evidence type="ECO:0000313" key="2">
    <source>
        <dbReference type="EMBL" id="QKW54023.1"/>
    </source>
</evidence>
<dbReference type="InterPro" id="IPR039437">
    <property type="entry name" value="FrzH/put_lumazine-bd"/>
</dbReference>
<evidence type="ECO:0000256" key="1">
    <source>
        <dbReference type="SAM" id="MobiDB-lite"/>
    </source>
</evidence>
<dbReference type="Pfam" id="PF12893">
    <property type="entry name" value="Lumazine_bd_2"/>
    <property type="match status" value="1"/>
</dbReference>
<name>A0A7H8NHM7_9ACTN</name>
<organism evidence="2 3">
    <name type="scientific">Streptomyces buecherae</name>
    <dbReference type="NCBI Taxonomy" id="2763006"/>
    <lineage>
        <taxon>Bacteria</taxon>
        <taxon>Bacillati</taxon>
        <taxon>Actinomycetota</taxon>
        <taxon>Actinomycetes</taxon>
        <taxon>Kitasatosporales</taxon>
        <taxon>Streptomycetaceae</taxon>
        <taxon>Streptomyces</taxon>
    </lineage>
</organism>
<feature type="region of interest" description="Disordered" evidence="1">
    <location>
        <begin position="126"/>
        <end position="146"/>
    </location>
</feature>